<comment type="caution">
    <text evidence="2">The sequence shown here is derived from an EMBL/GenBank/DDBJ whole genome shotgun (WGS) entry which is preliminary data.</text>
</comment>
<accession>A0A0G2FUL0</accession>
<evidence type="ECO:0000313" key="3">
    <source>
        <dbReference type="Proteomes" id="UP000034680"/>
    </source>
</evidence>
<keyword evidence="1" id="KW-0560">Oxidoreductase</keyword>
<dbReference type="Gene3D" id="3.40.50.720">
    <property type="entry name" value="NAD(P)-binding Rossmann-like Domain"/>
    <property type="match status" value="2"/>
</dbReference>
<proteinExistence type="predicted"/>
<dbReference type="Proteomes" id="UP000034680">
    <property type="component" value="Unassembled WGS sequence"/>
</dbReference>
<dbReference type="STRING" id="1214573.A0A0G2FUL0"/>
<evidence type="ECO:0000256" key="1">
    <source>
        <dbReference type="ARBA" id="ARBA00023002"/>
    </source>
</evidence>
<dbReference type="PANTHER" id="PTHR43157:SF31">
    <property type="entry name" value="PHOSPHATIDYLINOSITOL-GLYCAN BIOSYNTHESIS CLASS F PROTEIN"/>
    <property type="match status" value="1"/>
</dbReference>
<name>A0A0G2FUL0_9PEZI</name>
<dbReference type="SUPFAM" id="SSF51735">
    <property type="entry name" value="NAD(P)-binding Rossmann-fold domains"/>
    <property type="match status" value="1"/>
</dbReference>
<dbReference type="InterPro" id="IPR036291">
    <property type="entry name" value="NAD(P)-bd_dom_sf"/>
</dbReference>
<dbReference type="OrthoDB" id="542013at2759"/>
<gene>
    <name evidence="2" type="ORF">UCDDA912_g02177</name>
</gene>
<dbReference type="GO" id="GO:0016491">
    <property type="term" value="F:oxidoreductase activity"/>
    <property type="evidence" value="ECO:0007669"/>
    <property type="project" value="UniProtKB-KW"/>
</dbReference>
<reference evidence="2 3" key="1">
    <citation type="submission" date="2015-05" db="EMBL/GenBank/DDBJ databases">
        <title>Distinctive expansion of gene families associated with plant cell wall degradation and secondary metabolism in the genomes of grapevine trunk pathogens.</title>
        <authorList>
            <person name="Lawrence D.P."/>
            <person name="Travadon R."/>
            <person name="Rolshausen P.E."/>
            <person name="Baumgartner K."/>
        </authorList>
    </citation>
    <scope>NUCLEOTIDE SEQUENCE [LARGE SCALE GENOMIC DNA]</scope>
    <source>
        <strain evidence="2">DA912</strain>
    </source>
</reference>
<protein>
    <submittedName>
        <fullName evidence="2">Putative retinol dehydrogenase 12</fullName>
    </submittedName>
</protein>
<reference evidence="2 3" key="2">
    <citation type="submission" date="2015-05" db="EMBL/GenBank/DDBJ databases">
        <authorList>
            <person name="Morales-Cruz A."/>
            <person name="Amrine K.C."/>
            <person name="Cantu D."/>
        </authorList>
    </citation>
    <scope>NUCLEOTIDE SEQUENCE [LARGE SCALE GENOMIC DNA]</scope>
    <source>
        <strain evidence="2">DA912</strain>
    </source>
</reference>
<evidence type="ECO:0000313" key="2">
    <source>
        <dbReference type="EMBL" id="KKY37832.1"/>
    </source>
</evidence>
<dbReference type="EMBL" id="LCUC01000067">
    <property type="protein sequence ID" value="KKY37832.1"/>
    <property type="molecule type" value="Genomic_DNA"/>
</dbReference>
<keyword evidence="3" id="KW-1185">Reference proteome</keyword>
<sequence>MCLAIIAGSNTGVGFETARQLLELGPTRLILAVRDEIKGKAAASRLSEAHKLAEGTAIEVWPLDLSLTGHDEVIQVNYLSTALLAILLLPVVEERRANQPRPSRITLTLSEVASWTKFNEQKEPGSLLEALDSKRGKVDMLDRMWLSKLLGQFLPVRLAAAVPPSAAVINGASPGAVHDSEFNRDFYKTFGGAVFKKLVLKHVGNSSEMAAWAITDATSSTTFVYYSMAPIVSTEVGKKLSDRLWKETMEELSFANVEEILRRVKDKE</sequence>
<organism evidence="2 3">
    <name type="scientific">Diaporthe ampelina</name>
    <dbReference type="NCBI Taxonomy" id="1214573"/>
    <lineage>
        <taxon>Eukaryota</taxon>
        <taxon>Fungi</taxon>
        <taxon>Dikarya</taxon>
        <taxon>Ascomycota</taxon>
        <taxon>Pezizomycotina</taxon>
        <taxon>Sordariomycetes</taxon>
        <taxon>Sordariomycetidae</taxon>
        <taxon>Diaporthales</taxon>
        <taxon>Diaporthaceae</taxon>
        <taxon>Diaporthe</taxon>
    </lineage>
</organism>
<dbReference type="AlphaFoldDB" id="A0A0G2FUL0"/>
<dbReference type="PANTHER" id="PTHR43157">
    <property type="entry name" value="PHOSPHATIDYLINOSITOL-GLYCAN BIOSYNTHESIS CLASS F PROTEIN-RELATED"/>
    <property type="match status" value="1"/>
</dbReference>